<evidence type="ECO:0000313" key="3">
    <source>
        <dbReference type="Proteomes" id="UP000092389"/>
    </source>
</evidence>
<protein>
    <submittedName>
        <fullName evidence="2">Glyoxalase</fullName>
    </submittedName>
</protein>
<feature type="domain" description="VOC" evidence="1">
    <location>
        <begin position="4"/>
        <end position="119"/>
    </location>
</feature>
<proteinExistence type="predicted"/>
<accession>A0A1A2T377</accession>
<dbReference type="Proteomes" id="UP000092389">
    <property type="component" value="Unassembled WGS sequence"/>
</dbReference>
<dbReference type="InterPro" id="IPR029068">
    <property type="entry name" value="Glyas_Bleomycin-R_OHBP_Dase"/>
</dbReference>
<dbReference type="Pfam" id="PF00903">
    <property type="entry name" value="Glyoxalase"/>
    <property type="match status" value="1"/>
</dbReference>
<evidence type="ECO:0000259" key="1">
    <source>
        <dbReference type="PROSITE" id="PS51819"/>
    </source>
</evidence>
<name>A0A1A2T377_MYCNT</name>
<dbReference type="SUPFAM" id="SSF54593">
    <property type="entry name" value="Glyoxalase/Bleomycin resistance protein/Dihydroxybiphenyl dioxygenase"/>
    <property type="match status" value="1"/>
</dbReference>
<organism evidence="2 3">
    <name type="scientific">Mycobacterium mantenii</name>
    <dbReference type="NCBI Taxonomy" id="560555"/>
    <lineage>
        <taxon>Bacteria</taxon>
        <taxon>Bacillati</taxon>
        <taxon>Actinomycetota</taxon>
        <taxon>Actinomycetes</taxon>
        <taxon>Mycobacteriales</taxon>
        <taxon>Mycobacteriaceae</taxon>
        <taxon>Mycobacterium</taxon>
        <taxon>Mycobacterium avium complex (MAC)</taxon>
    </lineage>
</organism>
<reference evidence="2 3" key="1">
    <citation type="submission" date="2016-06" db="EMBL/GenBank/DDBJ databases">
        <authorList>
            <person name="Kjaerup R.B."/>
            <person name="Dalgaard T.S."/>
            <person name="Juul-Madsen H.R."/>
        </authorList>
    </citation>
    <scope>NUCLEOTIDE SEQUENCE [LARGE SCALE GENOMIC DNA]</scope>
    <source>
        <strain evidence="2 3">E152</strain>
    </source>
</reference>
<evidence type="ECO:0000313" key="2">
    <source>
        <dbReference type="EMBL" id="OBH70487.1"/>
    </source>
</evidence>
<dbReference type="PROSITE" id="PS51819">
    <property type="entry name" value="VOC"/>
    <property type="match status" value="1"/>
</dbReference>
<dbReference type="OrthoDB" id="9797743at2"/>
<dbReference type="InterPro" id="IPR037523">
    <property type="entry name" value="VOC_core"/>
</dbReference>
<gene>
    <name evidence="2" type="ORF">A5683_00525</name>
</gene>
<comment type="caution">
    <text evidence="2">The sequence shown here is derived from an EMBL/GenBank/DDBJ whole genome shotgun (WGS) entry which is preliminary data.</text>
</comment>
<dbReference type="AlphaFoldDB" id="A0A1A2T377"/>
<dbReference type="InterPro" id="IPR004360">
    <property type="entry name" value="Glyas_Fos-R_dOase_dom"/>
</dbReference>
<dbReference type="EMBL" id="LZJU01000149">
    <property type="protein sequence ID" value="OBH70487.1"/>
    <property type="molecule type" value="Genomic_DNA"/>
</dbReference>
<dbReference type="Gene3D" id="3.10.180.10">
    <property type="entry name" value="2,3-Dihydroxybiphenyl 1,2-Dioxygenase, domain 1"/>
    <property type="match status" value="1"/>
</dbReference>
<sequence length="135" mass="15262">MAAEVASCVIRVSDLDRSLKFYCDVFSCRVLIRESDMALLLAPNGFQLYLHSERTFRHRGPGTLGVQYLMWATDSEASLEQIAQRLKTHDVAAYSYTQGGVTFVEGCDPDRERVIVAYPSPRRLPREVIAKRLHG</sequence>
<dbReference type="CDD" id="cd06587">
    <property type="entry name" value="VOC"/>
    <property type="match status" value="1"/>
</dbReference>